<dbReference type="Proteomes" id="UP000031599">
    <property type="component" value="Unassembled WGS sequence"/>
</dbReference>
<gene>
    <name evidence="6" type="ORF">DB30_00586</name>
</gene>
<dbReference type="CDD" id="cd01335">
    <property type="entry name" value="Radical_SAM"/>
    <property type="match status" value="1"/>
</dbReference>
<evidence type="ECO:0000256" key="2">
    <source>
        <dbReference type="ARBA" id="ARBA00022691"/>
    </source>
</evidence>
<dbReference type="AlphaFoldDB" id="A0A0C1Z5Y6"/>
<protein>
    <submittedName>
        <fullName evidence="6">Radical SAM</fullName>
    </submittedName>
</protein>
<dbReference type="EMBL" id="JMCC02000108">
    <property type="protein sequence ID" value="KIG13049.1"/>
    <property type="molecule type" value="Genomic_DNA"/>
</dbReference>
<dbReference type="Gene3D" id="3.20.20.70">
    <property type="entry name" value="Aldolase class I"/>
    <property type="match status" value="1"/>
</dbReference>
<evidence type="ECO:0000313" key="7">
    <source>
        <dbReference type="Proteomes" id="UP000031599"/>
    </source>
</evidence>
<comment type="caution">
    <text evidence="6">The sequence shown here is derived from an EMBL/GenBank/DDBJ whole genome shotgun (WGS) entry which is preliminary data.</text>
</comment>
<evidence type="ECO:0000256" key="1">
    <source>
        <dbReference type="ARBA" id="ARBA00001966"/>
    </source>
</evidence>
<dbReference type="SFLD" id="SFLDS00029">
    <property type="entry name" value="Radical_SAM"/>
    <property type="match status" value="1"/>
</dbReference>
<reference evidence="6 7" key="1">
    <citation type="submission" date="2014-12" db="EMBL/GenBank/DDBJ databases">
        <title>Genome assembly of Enhygromyxa salina DSM 15201.</title>
        <authorList>
            <person name="Sharma G."/>
            <person name="Subramanian S."/>
        </authorList>
    </citation>
    <scope>NUCLEOTIDE SEQUENCE [LARGE SCALE GENOMIC DNA]</scope>
    <source>
        <strain evidence="6 7">DSM 15201</strain>
    </source>
</reference>
<keyword evidence="5" id="KW-0411">Iron-sulfur</keyword>
<organism evidence="6 7">
    <name type="scientific">Enhygromyxa salina</name>
    <dbReference type="NCBI Taxonomy" id="215803"/>
    <lineage>
        <taxon>Bacteria</taxon>
        <taxon>Pseudomonadati</taxon>
        <taxon>Myxococcota</taxon>
        <taxon>Polyangia</taxon>
        <taxon>Nannocystales</taxon>
        <taxon>Nannocystaceae</taxon>
        <taxon>Enhygromyxa</taxon>
    </lineage>
</organism>
<dbReference type="SUPFAM" id="SSF102114">
    <property type="entry name" value="Radical SAM enzymes"/>
    <property type="match status" value="1"/>
</dbReference>
<dbReference type="Pfam" id="PF13353">
    <property type="entry name" value="Fer4_12"/>
    <property type="match status" value="1"/>
</dbReference>
<comment type="cofactor">
    <cofactor evidence="1">
        <name>[4Fe-4S] cluster</name>
        <dbReference type="ChEBI" id="CHEBI:49883"/>
    </cofactor>
</comment>
<evidence type="ECO:0000256" key="3">
    <source>
        <dbReference type="ARBA" id="ARBA00022723"/>
    </source>
</evidence>
<dbReference type="GO" id="GO:0051536">
    <property type="term" value="F:iron-sulfur cluster binding"/>
    <property type="evidence" value="ECO:0007669"/>
    <property type="project" value="UniProtKB-KW"/>
</dbReference>
<proteinExistence type="predicted"/>
<dbReference type="InterPro" id="IPR058240">
    <property type="entry name" value="rSAM_sf"/>
</dbReference>
<keyword evidence="3" id="KW-0479">Metal-binding</keyword>
<evidence type="ECO:0000313" key="6">
    <source>
        <dbReference type="EMBL" id="KIG13049.1"/>
    </source>
</evidence>
<evidence type="ECO:0000256" key="5">
    <source>
        <dbReference type="ARBA" id="ARBA00023014"/>
    </source>
</evidence>
<name>A0A0C1Z5Y6_9BACT</name>
<evidence type="ECO:0000256" key="4">
    <source>
        <dbReference type="ARBA" id="ARBA00023004"/>
    </source>
</evidence>
<dbReference type="GO" id="GO:0003824">
    <property type="term" value="F:catalytic activity"/>
    <property type="evidence" value="ECO:0007669"/>
    <property type="project" value="InterPro"/>
</dbReference>
<keyword evidence="2" id="KW-0949">S-adenosyl-L-methionine</keyword>
<dbReference type="InterPro" id="IPR007197">
    <property type="entry name" value="rSAM"/>
</dbReference>
<accession>A0A0C1Z5Y6</accession>
<keyword evidence="4" id="KW-0408">Iron</keyword>
<dbReference type="InterPro" id="IPR013785">
    <property type="entry name" value="Aldolase_TIM"/>
</dbReference>
<sequence length="388" mass="44180">MHDQLSTYLQDPLLRRLWDDLQRAGPLRAILVDITHVCNLRCKGCYFFEDNMDRFESPKDEAVFDAWLEGEKARGTNFVTVVGGEPSLQLARLKKIHDNFWMTAVTNGIRRIPHEGFETMPIGLSVWGDHETDTYLRGGGKVRVFEKAMRNYRDDPRAIWYYTTTPDNAGEIESVVGQCVDNGNFVTFNFYGDISGLGGTYDHDRGFEQVRRNIDKMISRYPERILMSSHIAEVVSTGRLFDQRWGYDVCCSITPDNPINAERVGNGNPYNTHFRAYNPDLATTRRCCVGDERDCNNCYDVYAHISWIMMNLQRHLGSREDFSNWLTTMYMFYLGNRIVGFDEGVALLPEIHARAGHLRDRPLAGLAGGRAAGQLAGASLQHLVEDVL</sequence>
<dbReference type="GO" id="GO:0046872">
    <property type="term" value="F:metal ion binding"/>
    <property type="evidence" value="ECO:0007669"/>
    <property type="project" value="UniProtKB-KW"/>
</dbReference>